<proteinExistence type="predicted"/>
<organism evidence="1 2">
    <name type="scientific">Xanthomonas campestris pv. phaseoli</name>
    <dbReference type="NCBI Taxonomy" id="317013"/>
    <lineage>
        <taxon>Bacteria</taxon>
        <taxon>Pseudomonadati</taxon>
        <taxon>Pseudomonadota</taxon>
        <taxon>Gammaproteobacteria</taxon>
        <taxon>Lysobacterales</taxon>
        <taxon>Lysobacteraceae</taxon>
        <taxon>Xanthomonas</taxon>
    </lineage>
</organism>
<dbReference type="Proteomes" id="UP000234166">
    <property type="component" value="Unassembled WGS sequence"/>
</dbReference>
<reference evidence="1 2" key="1">
    <citation type="submission" date="2017-10" db="EMBL/GenBank/DDBJ databases">
        <authorList>
            <person name="Regsiter A."/>
            <person name="William W."/>
        </authorList>
    </citation>
    <scope>NUCLEOTIDE SEQUENCE [LARGE SCALE GENOMIC DNA]</scope>
    <source>
        <strain evidence="1 2">CFBP7430</strain>
    </source>
</reference>
<dbReference type="EMBL" id="OCYS01000086">
    <property type="protein sequence ID" value="SON87873.1"/>
    <property type="molecule type" value="Genomic_DNA"/>
</dbReference>
<evidence type="ECO:0000313" key="1">
    <source>
        <dbReference type="EMBL" id="SON87873.1"/>
    </source>
</evidence>
<sequence>MGGGITISHAGDMSASSPLPFKCNSYRHFDDTYSHANQSNELSRNLYFHSDKRSRRAIQKSS</sequence>
<dbReference type="AlphaFoldDB" id="A0AB38E0N4"/>
<name>A0AB38E0N4_XANCH</name>
<comment type="caution">
    <text evidence="1">The sequence shown here is derived from an EMBL/GenBank/DDBJ whole genome shotgun (WGS) entry which is preliminary data.</text>
</comment>
<protein>
    <submittedName>
        <fullName evidence="1">Uncharacterized protein</fullName>
    </submittedName>
</protein>
<evidence type="ECO:0000313" key="2">
    <source>
        <dbReference type="Proteomes" id="UP000234166"/>
    </source>
</evidence>
<accession>A0AB38E0N4</accession>
<gene>
    <name evidence="1" type="ORF">XAP7430_320069</name>
</gene>